<evidence type="ECO:0000256" key="2">
    <source>
        <dbReference type="SAM" id="MobiDB-lite"/>
    </source>
</evidence>
<feature type="compositionally biased region" description="Polar residues" evidence="2">
    <location>
        <begin position="114"/>
        <end position="127"/>
    </location>
</feature>
<proteinExistence type="predicted"/>
<feature type="region of interest" description="Disordered" evidence="2">
    <location>
        <begin position="219"/>
        <end position="323"/>
    </location>
</feature>
<feature type="compositionally biased region" description="Polar residues" evidence="2">
    <location>
        <begin position="261"/>
        <end position="272"/>
    </location>
</feature>
<feature type="domain" description="C2H2-type" evidence="3">
    <location>
        <begin position="177"/>
        <end position="208"/>
    </location>
</feature>
<name>A0A9P6NHJ9_9BASI</name>
<feature type="compositionally biased region" description="Gly residues" evidence="2">
    <location>
        <begin position="434"/>
        <end position="450"/>
    </location>
</feature>
<keyword evidence="1" id="KW-0862">Zinc</keyword>
<protein>
    <recommendedName>
        <fullName evidence="3">C2H2-type domain-containing protein</fullName>
    </recommendedName>
</protein>
<dbReference type="GO" id="GO:0008270">
    <property type="term" value="F:zinc ion binding"/>
    <property type="evidence" value="ECO:0007669"/>
    <property type="project" value="UniProtKB-KW"/>
</dbReference>
<dbReference type="Gene3D" id="3.30.160.60">
    <property type="entry name" value="Classic Zinc Finger"/>
    <property type="match status" value="1"/>
</dbReference>
<evidence type="ECO:0000259" key="3">
    <source>
        <dbReference type="PROSITE" id="PS50157"/>
    </source>
</evidence>
<keyword evidence="5" id="KW-1185">Reference proteome</keyword>
<dbReference type="AlphaFoldDB" id="A0A9P6NHJ9"/>
<dbReference type="GO" id="GO:0006355">
    <property type="term" value="P:regulation of DNA-templated transcription"/>
    <property type="evidence" value="ECO:0007669"/>
    <property type="project" value="InterPro"/>
</dbReference>
<evidence type="ECO:0000313" key="4">
    <source>
        <dbReference type="EMBL" id="KAG0146083.1"/>
    </source>
</evidence>
<keyword evidence="1" id="KW-0863">Zinc-finger</keyword>
<evidence type="ECO:0000313" key="5">
    <source>
        <dbReference type="Proteomes" id="UP000886653"/>
    </source>
</evidence>
<feature type="region of interest" description="Disordered" evidence="2">
    <location>
        <begin position="384"/>
        <end position="492"/>
    </location>
</feature>
<accession>A0A9P6NHJ9</accession>
<feature type="compositionally biased region" description="Basic and acidic residues" evidence="2">
    <location>
        <begin position="219"/>
        <end position="229"/>
    </location>
</feature>
<feature type="region of interest" description="Disordered" evidence="2">
    <location>
        <begin position="1"/>
        <end position="146"/>
    </location>
</feature>
<dbReference type="InterPro" id="IPR039327">
    <property type="entry name" value="CON7-like"/>
</dbReference>
<sequence>MYHSASPTLHNLSDSTSISSPYLHPDPSHHPFHPVRPNTHAGTCASFGERPGSSYGGPPTPVHNGPSSPFTLASYSTTSRPGTANTAPGLPIYGTSYQSSRPSTSYGTPRLNLPVSSQSPPSLTNPSPVYGSYPPPIGSHPLGSTGISSDRMYNFSTLPVVPRKRARRRYDEIERLYSCSYPGCTKAYGTLNHLNAHITMQKHGPKRLPQEFKEIRKEWRARKKAEAEARSAPYKQGHQAQKNPNMHHHHQSHPHFQSHQNYRVLSNTSSPSALVGSEPNPGSNPLSLMGTHSSSGSHYANVPSGRPHPLMNGAPSPGGGNLINLGQAPISRVLSTGALDSPTLTSNMIGTHSHSYGQQDLLSPLPSSAPAYYASSHYAPPPLGSPAHTTYPPGLASAPRHSSMNYSNHLRPNNHSGGLQPLDRSNHLQSSSSDGGGRSVVSSGGHGHGQTGSNRNGQQDLKDTTTTTTMNNNNNEEKKTNSDTFLITTASR</sequence>
<feature type="compositionally biased region" description="Polar residues" evidence="2">
    <location>
        <begin position="400"/>
        <end position="417"/>
    </location>
</feature>
<feature type="compositionally biased region" description="Polar residues" evidence="2">
    <location>
        <begin position="280"/>
        <end position="298"/>
    </location>
</feature>
<reference evidence="4" key="1">
    <citation type="submission" date="2013-11" db="EMBL/GenBank/DDBJ databases">
        <title>Genome sequence of the fusiform rust pathogen reveals effectors for host alternation and coevolution with pine.</title>
        <authorList>
            <consortium name="DOE Joint Genome Institute"/>
            <person name="Smith K."/>
            <person name="Pendleton A."/>
            <person name="Kubisiak T."/>
            <person name="Anderson C."/>
            <person name="Salamov A."/>
            <person name="Aerts A."/>
            <person name="Riley R."/>
            <person name="Clum A."/>
            <person name="Lindquist E."/>
            <person name="Ence D."/>
            <person name="Campbell M."/>
            <person name="Kronenberg Z."/>
            <person name="Feau N."/>
            <person name="Dhillon B."/>
            <person name="Hamelin R."/>
            <person name="Burleigh J."/>
            <person name="Smith J."/>
            <person name="Yandell M."/>
            <person name="Nelson C."/>
            <person name="Grigoriev I."/>
            <person name="Davis J."/>
        </authorList>
    </citation>
    <scope>NUCLEOTIDE SEQUENCE</scope>
    <source>
        <strain evidence="4">G11</strain>
    </source>
</reference>
<gene>
    <name evidence="4" type="ORF">CROQUDRAFT_536477</name>
</gene>
<keyword evidence="1" id="KW-0479">Metal-binding</keyword>
<dbReference type="PROSITE" id="PS00028">
    <property type="entry name" value="ZINC_FINGER_C2H2_1"/>
    <property type="match status" value="1"/>
</dbReference>
<dbReference type="PROSITE" id="PS50157">
    <property type="entry name" value="ZINC_FINGER_C2H2_2"/>
    <property type="match status" value="1"/>
</dbReference>
<comment type="caution">
    <text evidence="4">The sequence shown here is derived from an EMBL/GenBank/DDBJ whole genome shotgun (WGS) entry which is preliminary data.</text>
</comment>
<evidence type="ECO:0000256" key="1">
    <source>
        <dbReference type="PROSITE-ProRule" id="PRU00042"/>
    </source>
</evidence>
<feature type="compositionally biased region" description="Polar residues" evidence="2">
    <location>
        <begin position="95"/>
        <end position="107"/>
    </location>
</feature>
<dbReference type="PANTHER" id="PTHR36167">
    <property type="entry name" value="C2H2 FINGER DOMAIN TRANSCRIPTION FACTOR (EUROFUNG)-RELATED"/>
    <property type="match status" value="1"/>
</dbReference>
<dbReference type="PANTHER" id="PTHR36167:SF3">
    <property type="entry name" value="C2H2 FINGER DOMAIN TRANSCRIPTION FACTOR (EUROFUNG)-RELATED"/>
    <property type="match status" value="1"/>
</dbReference>
<feature type="compositionally biased region" description="Polar residues" evidence="2">
    <location>
        <begin position="1"/>
        <end position="20"/>
    </location>
</feature>
<dbReference type="OrthoDB" id="1939603at2759"/>
<dbReference type="EMBL" id="MU167266">
    <property type="protein sequence ID" value="KAG0146083.1"/>
    <property type="molecule type" value="Genomic_DNA"/>
</dbReference>
<dbReference type="InterPro" id="IPR013087">
    <property type="entry name" value="Znf_C2H2_type"/>
</dbReference>
<dbReference type="Proteomes" id="UP000886653">
    <property type="component" value="Unassembled WGS sequence"/>
</dbReference>
<feature type="compositionally biased region" description="Low complexity" evidence="2">
    <location>
        <begin position="464"/>
        <end position="474"/>
    </location>
</feature>
<organism evidence="4 5">
    <name type="scientific">Cronartium quercuum f. sp. fusiforme G11</name>
    <dbReference type="NCBI Taxonomy" id="708437"/>
    <lineage>
        <taxon>Eukaryota</taxon>
        <taxon>Fungi</taxon>
        <taxon>Dikarya</taxon>
        <taxon>Basidiomycota</taxon>
        <taxon>Pucciniomycotina</taxon>
        <taxon>Pucciniomycetes</taxon>
        <taxon>Pucciniales</taxon>
        <taxon>Coleosporiaceae</taxon>
        <taxon>Cronartium</taxon>
    </lineage>
</organism>
<feature type="compositionally biased region" description="Polar residues" evidence="2">
    <location>
        <begin position="65"/>
        <end position="86"/>
    </location>
</feature>
<feature type="compositionally biased region" description="Polar residues" evidence="2">
    <location>
        <begin position="482"/>
        <end position="492"/>
    </location>
</feature>